<dbReference type="Proteomes" id="UP001500274">
    <property type="component" value="Unassembled WGS sequence"/>
</dbReference>
<evidence type="ECO:0000313" key="3">
    <source>
        <dbReference type="EMBL" id="GAA2590349.1"/>
    </source>
</evidence>
<accession>A0ABP6BVW1</accession>
<dbReference type="Gene3D" id="1.10.287.1060">
    <property type="entry name" value="ESAT-6-like"/>
    <property type="match status" value="1"/>
</dbReference>
<dbReference type="InterPro" id="IPR036689">
    <property type="entry name" value="ESAT-6-like_sf"/>
</dbReference>
<evidence type="ECO:0000313" key="4">
    <source>
        <dbReference type="Proteomes" id="UP001500274"/>
    </source>
</evidence>
<dbReference type="Pfam" id="PF06013">
    <property type="entry name" value="WXG100"/>
    <property type="match status" value="1"/>
</dbReference>
<feature type="coiled-coil region" evidence="2">
    <location>
        <begin position="15"/>
        <end position="42"/>
    </location>
</feature>
<keyword evidence="4" id="KW-1185">Reference proteome</keyword>
<reference evidence="4" key="1">
    <citation type="journal article" date="2019" name="Int. J. Syst. Evol. Microbiol.">
        <title>The Global Catalogue of Microorganisms (GCM) 10K type strain sequencing project: providing services to taxonomists for standard genome sequencing and annotation.</title>
        <authorList>
            <consortium name="The Broad Institute Genomics Platform"/>
            <consortium name="The Broad Institute Genome Sequencing Center for Infectious Disease"/>
            <person name="Wu L."/>
            <person name="Ma J."/>
        </authorList>
    </citation>
    <scope>NUCLEOTIDE SEQUENCE [LARGE SCALE GENOMIC DNA]</scope>
    <source>
        <strain evidence="4">JCM 16365</strain>
    </source>
</reference>
<organism evidence="3 4">
    <name type="scientific">Microbacterium binotii</name>
    <dbReference type="NCBI Taxonomy" id="462710"/>
    <lineage>
        <taxon>Bacteria</taxon>
        <taxon>Bacillati</taxon>
        <taxon>Actinomycetota</taxon>
        <taxon>Actinomycetes</taxon>
        <taxon>Micrococcales</taxon>
        <taxon>Microbacteriaceae</taxon>
        <taxon>Microbacterium</taxon>
    </lineage>
</organism>
<dbReference type="EMBL" id="BAAARI010000038">
    <property type="protein sequence ID" value="GAA2590349.1"/>
    <property type="molecule type" value="Genomic_DNA"/>
</dbReference>
<proteinExistence type="inferred from homology"/>
<sequence length="96" mass="10597">MGDLSITPAALTASAGELRRESQRIEGALRALEQEANRLRGNWDGAARVAYDNAQRAWSMEFEHMKAVLANIASATESIAEDYVTTDRNAAKLFQR</sequence>
<gene>
    <name evidence="3" type="ORF">GCM10009862_30820</name>
</gene>
<comment type="similarity">
    <text evidence="1">Belongs to the WXG100 family.</text>
</comment>
<dbReference type="SUPFAM" id="SSF140453">
    <property type="entry name" value="EsxAB dimer-like"/>
    <property type="match status" value="1"/>
</dbReference>
<dbReference type="InterPro" id="IPR010310">
    <property type="entry name" value="T7SS_ESAT-6-like"/>
</dbReference>
<comment type="caution">
    <text evidence="3">The sequence shown here is derived from an EMBL/GenBank/DDBJ whole genome shotgun (WGS) entry which is preliminary data.</text>
</comment>
<evidence type="ECO:0000256" key="2">
    <source>
        <dbReference type="SAM" id="Coils"/>
    </source>
</evidence>
<protein>
    <recommendedName>
        <fullName evidence="1">ESAT-6-like protein</fullName>
    </recommendedName>
</protein>
<dbReference type="NCBIfam" id="TIGR03930">
    <property type="entry name" value="WXG100_ESAT6"/>
    <property type="match status" value="1"/>
</dbReference>
<keyword evidence="2" id="KW-0175">Coiled coil</keyword>
<dbReference type="RefSeq" id="WP_344230990.1">
    <property type="nucleotide sequence ID" value="NZ_BAAARI010000038.1"/>
</dbReference>
<name>A0ABP6BVW1_9MICO</name>
<evidence type="ECO:0000256" key="1">
    <source>
        <dbReference type="RuleBase" id="RU362001"/>
    </source>
</evidence>